<evidence type="ECO:0000256" key="4">
    <source>
        <dbReference type="ARBA" id="ARBA00017869"/>
    </source>
</evidence>
<accession>A0A165B1H6</accession>
<protein>
    <recommendedName>
        <fullName evidence="4 9">Flavodoxin</fullName>
    </recommendedName>
</protein>
<dbReference type="InterPro" id="IPR010086">
    <property type="entry name" value="Flavodoxin_lc"/>
</dbReference>
<keyword evidence="7 9" id="KW-0288">FMN</keyword>
<evidence type="ECO:0000256" key="1">
    <source>
        <dbReference type="ARBA" id="ARBA00001917"/>
    </source>
</evidence>
<dbReference type="InterPro" id="IPR050619">
    <property type="entry name" value="Flavodoxin"/>
</dbReference>
<comment type="cofactor">
    <cofactor evidence="1 9">
        <name>FMN</name>
        <dbReference type="ChEBI" id="CHEBI:58210"/>
    </cofactor>
</comment>
<keyword evidence="12" id="KW-1185">Reference proteome</keyword>
<dbReference type="InterPro" id="IPR001226">
    <property type="entry name" value="Flavodoxin_CS"/>
</dbReference>
<dbReference type="InterPro" id="IPR029039">
    <property type="entry name" value="Flavoprotein-like_sf"/>
</dbReference>
<dbReference type="AlphaFoldDB" id="A0A165B1H6"/>
<dbReference type="PROSITE" id="PS00201">
    <property type="entry name" value="FLAVODOXIN"/>
    <property type="match status" value="1"/>
</dbReference>
<dbReference type="PIRSF" id="PIRSF038996">
    <property type="entry name" value="FldA"/>
    <property type="match status" value="1"/>
</dbReference>
<proteinExistence type="inferred from homology"/>
<dbReference type="SUPFAM" id="SSF52218">
    <property type="entry name" value="Flavoproteins"/>
    <property type="match status" value="1"/>
</dbReference>
<dbReference type="PANTHER" id="PTHR42809:SF1">
    <property type="entry name" value="FLAVODOXIN 1"/>
    <property type="match status" value="1"/>
</dbReference>
<dbReference type="GO" id="GO:0009055">
    <property type="term" value="F:electron transfer activity"/>
    <property type="evidence" value="ECO:0007669"/>
    <property type="project" value="UniProtKB-UniRule"/>
</dbReference>
<comment type="similarity">
    <text evidence="3 9">Belongs to the flavodoxin family.</text>
</comment>
<evidence type="ECO:0000256" key="6">
    <source>
        <dbReference type="ARBA" id="ARBA00022630"/>
    </source>
</evidence>
<evidence type="ECO:0000256" key="9">
    <source>
        <dbReference type="PIRNR" id="PIRNR038996"/>
    </source>
</evidence>
<evidence type="ECO:0000256" key="8">
    <source>
        <dbReference type="ARBA" id="ARBA00022982"/>
    </source>
</evidence>
<evidence type="ECO:0000256" key="3">
    <source>
        <dbReference type="ARBA" id="ARBA00005267"/>
    </source>
</evidence>
<keyword evidence="8 9" id="KW-0249">Electron transport</keyword>
<comment type="function">
    <text evidence="2 9">Low-potential electron donor to a number of redox enzymes.</text>
</comment>
<dbReference type="Pfam" id="PF00258">
    <property type="entry name" value="Flavodoxin_1"/>
    <property type="match status" value="1"/>
</dbReference>
<evidence type="ECO:0000256" key="2">
    <source>
        <dbReference type="ARBA" id="ARBA00003297"/>
    </source>
</evidence>
<keyword evidence="6 9" id="KW-0285">Flavoprotein</keyword>
<organism evidence="11 12">
    <name type="scientific">Candidatus Synechococcus spongiarum</name>
    <dbReference type="NCBI Taxonomy" id="431041"/>
    <lineage>
        <taxon>Bacteria</taxon>
        <taxon>Bacillati</taxon>
        <taxon>Cyanobacteriota</taxon>
        <taxon>Cyanophyceae</taxon>
        <taxon>Synechococcales</taxon>
        <taxon>Synechococcaceae</taxon>
        <taxon>Synechococcus</taxon>
    </lineage>
</organism>
<dbReference type="Proteomes" id="UP000182631">
    <property type="component" value="Unassembled WGS sequence"/>
</dbReference>
<feature type="domain" description="Flavodoxin-like" evidence="10">
    <location>
        <begin position="8"/>
        <end position="172"/>
    </location>
</feature>
<dbReference type="InterPro" id="IPR008254">
    <property type="entry name" value="Flavodoxin/NO_synth"/>
</dbReference>
<evidence type="ECO:0000313" key="12">
    <source>
        <dbReference type="Proteomes" id="UP000182631"/>
    </source>
</evidence>
<dbReference type="GO" id="GO:0010181">
    <property type="term" value="F:FMN binding"/>
    <property type="evidence" value="ECO:0007669"/>
    <property type="project" value="UniProtKB-UniRule"/>
</dbReference>
<dbReference type="EMBL" id="FITM01000136">
    <property type="protein sequence ID" value="SAY39171.1"/>
    <property type="molecule type" value="Genomic_DNA"/>
</dbReference>
<dbReference type="PROSITE" id="PS50902">
    <property type="entry name" value="FLAVODOXIN_LIKE"/>
    <property type="match status" value="1"/>
</dbReference>
<sequence>MLYDPMAVGIYFATTTGKTQDVAERLHALLGSANTPKDLADVADVSEFNEFDGLICGTPTWNTGADTERSGTAWDAVLEDIAELDLGGKPVAVFGLGDSGSYTDNFCDAMEELHNFFKQAGATMVGYVDKSDYTFEESKSVVGDQFCGLALDEDSESDMTDDRLARWAEQLKHEMPGL</sequence>
<gene>
    <name evidence="11" type="ORF">FLM9_1234</name>
</gene>
<evidence type="ECO:0000256" key="7">
    <source>
        <dbReference type="ARBA" id="ARBA00022643"/>
    </source>
</evidence>
<keyword evidence="5 9" id="KW-0813">Transport</keyword>
<evidence type="ECO:0000313" key="11">
    <source>
        <dbReference type="EMBL" id="SAY39171.1"/>
    </source>
</evidence>
<dbReference type="PANTHER" id="PTHR42809">
    <property type="entry name" value="FLAVODOXIN 2"/>
    <property type="match status" value="1"/>
</dbReference>
<reference evidence="12" key="1">
    <citation type="submission" date="2016-02" db="EMBL/GenBank/DDBJ databases">
        <authorList>
            <person name="liu f."/>
        </authorList>
    </citation>
    <scope>NUCLEOTIDE SEQUENCE [LARGE SCALE GENOMIC DNA]</scope>
</reference>
<dbReference type="NCBIfam" id="TIGR01752">
    <property type="entry name" value="flav_long"/>
    <property type="match status" value="1"/>
</dbReference>
<evidence type="ECO:0000259" key="10">
    <source>
        <dbReference type="PROSITE" id="PS50902"/>
    </source>
</evidence>
<name>A0A165B1H6_9SYNE</name>
<dbReference type="Gene3D" id="3.40.50.360">
    <property type="match status" value="1"/>
</dbReference>
<evidence type="ECO:0000256" key="5">
    <source>
        <dbReference type="ARBA" id="ARBA00022448"/>
    </source>
</evidence>
<dbReference type="NCBIfam" id="NF006738">
    <property type="entry name" value="PRK09267.1-4"/>
    <property type="match status" value="1"/>
</dbReference>